<feature type="region of interest" description="Disordered" evidence="1">
    <location>
        <begin position="163"/>
        <end position="182"/>
    </location>
</feature>
<accession>A0AAV2GT01</accession>
<dbReference type="CDD" id="cd00590">
    <property type="entry name" value="RRM_SF"/>
    <property type="match status" value="1"/>
</dbReference>
<dbReference type="Proteomes" id="UP001497516">
    <property type="component" value="Chromosome 9"/>
</dbReference>
<reference evidence="2 3" key="1">
    <citation type="submission" date="2024-04" db="EMBL/GenBank/DDBJ databases">
        <authorList>
            <person name="Fracassetti M."/>
        </authorList>
    </citation>
    <scope>NUCLEOTIDE SEQUENCE [LARGE SCALE GENOMIC DNA]</scope>
</reference>
<sequence length="271" mass="30527">MAGAVTTTTQDEFNTFHCIDRDLYVVLSIALCRDPMECMQIMAFWLWLERLCPCDVVYNILSLPWALINDLAEEAALCLSCINSDVFIPPPNNIEAIPLTVAVLDQDYISLPYFFDNRFEAKKKIAKVYNTVCVRALSDIMRKVIEQTATAATAAFAAMQMPSKASSSANPPKDERLGKEGDDRRTMFATFSKGYPILERELREFMSKTFGANCIESVRMHEAAPPKQSLYAKIVFRSAATVEMVLKGMHMAKFSINGKHVWVRKFVPKPS</sequence>
<organism evidence="2 3">
    <name type="scientific">Linum trigynum</name>
    <dbReference type="NCBI Taxonomy" id="586398"/>
    <lineage>
        <taxon>Eukaryota</taxon>
        <taxon>Viridiplantae</taxon>
        <taxon>Streptophyta</taxon>
        <taxon>Embryophyta</taxon>
        <taxon>Tracheophyta</taxon>
        <taxon>Spermatophyta</taxon>
        <taxon>Magnoliopsida</taxon>
        <taxon>eudicotyledons</taxon>
        <taxon>Gunneridae</taxon>
        <taxon>Pentapetalae</taxon>
        <taxon>rosids</taxon>
        <taxon>fabids</taxon>
        <taxon>Malpighiales</taxon>
        <taxon>Linaceae</taxon>
        <taxon>Linum</taxon>
    </lineage>
</organism>
<name>A0AAV2GT01_9ROSI</name>
<evidence type="ECO:0008006" key="4">
    <source>
        <dbReference type="Google" id="ProtNLM"/>
    </source>
</evidence>
<dbReference type="PANTHER" id="PTHR33527:SF14">
    <property type="entry name" value="OS07G0274300 PROTEIN"/>
    <property type="match status" value="1"/>
</dbReference>
<dbReference type="AlphaFoldDB" id="A0AAV2GT01"/>
<dbReference type="EMBL" id="OZ034822">
    <property type="protein sequence ID" value="CAL1413931.1"/>
    <property type="molecule type" value="Genomic_DNA"/>
</dbReference>
<feature type="compositionally biased region" description="Basic and acidic residues" evidence="1">
    <location>
        <begin position="172"/>
        <end position="182"/>
    </location>
</feature>
<evidence type="ECO:0000313" key="2">
    <source>
        <dbReference type="EMBL" id="CAL1413931.1"/>
    </source>
</evidence>
<proteinExistence type="predicted"/>
<protein>
    <recommendedName>
        <fullName evidence="4">RRM domain-containing protein</fullName>
    </recommendedName>
</protein>
<dbReference type="PANTHER" id="PTHR33527">
    <property type="entry name" value="OS07G0274300 PROTEIN"/>
    <property type="match status" value="1"/>
</dbReference>
<evidence type="ECO:0000313" key="3">
    <source>
        <dbReference type="Proteomes" id="UP001497516"/>
    </source>
</evidence>
<keyword evidence="3" id="KW-1185">Reference proteome</keyword>
<evidence type="ECO:0000256" key="1">
    <source>
        <dbReference type="SAM" id="MobiDB-lite"/>
    </source>
</evidence>
<gene>
    <name evidence="2" type="ORF">LTRI10_LOCUS53126</name>
</gene>